<dbReference type="AlphaFoldDB" id="A0A238L8J8"/>
<dbReference type="FunFam" id="3.30.300.30:FF:000007">
    <property type="entry name" value="4-coumarate--CoA ligase 2"/>
    <property type="match status" value="1"/>
</dbReference>
<dbReference type="EC" id="6.2.1.3" evidence="7"/>
<dbReference type="InterPro" id="IPR000873">
    <property type="entry name" value="AMP-dep_synth/lig_dom"/>
</dbReference>
<dbReference type="Gene3D" id="3.30.300.30">
    <property type="match status" value="1"/>
</dbReference>
<keyword evidence="3" id="KW-0547">Nucleotide-binding</keyword>
<dbReference type="Pfam" id="PF00501">
    <property type="entry name" value="AMP-binding"/>
    <property type="match status" value="1"/>
</dbReference>
<keyword evidence="4" id="KW-0067">ATP-binding</keyword>
<sequence>MTIYSSSYAPVAVPDLSITDFVFQGTRKQADTAVLTCGMTGRSLTGAAFEDSVRRLAGGLTEHGFGAGHTVALMAPNIPEFAVVFHAVALAGGTITTINPTYTADEVRHQLKDSGAELLITIPDFLPVARAGITGTSVSEIAAIGGAEGVKGLDDLMGAPLDAQAAVDLDAHVVVLPYSSGTTGLPKGVMLSHRNLVANLVQAAVLIPVGQGETSLAMLPYFHIYGMQVVMNLYLARSASVVTMARFDLESFLTLAQKYKMERLFVVPPVMIALARHPLVDTVDLSSVRLIMSAAAPMGADLSEAVRQRLGCNVIQGYGMTELSPVSHACHPGDNKPGASGVLLPMTEARLVESETGQDAAPGEPGELWVRGPQVMLGYLNNDKATRSTIDADGWLHTGDIAKIDEKGYTYIVDRLKELIKFKGFQVAPAEIEALLVAHPGVADVAVVGQPHDDAGEVPVAFIVPATEGGVDLPTLQDYLKEHVASYKQVQRIIEIDAIPKSASGKILRRLLRDRLR</sequence>
<dbReference type="PANTHER" id="PTHR24096:SF149">
    <property type="entry name" value="AMP-BINDING DOMAIN-CONTAINING PROTEIN-RELATED"/>
    <property type="match status" value="1"/>
</dbReference>
<keyword evidence="8" id="KW-1185">Reference proteome</keyword>
<dbReference type="PANTHER" id="PTHR24096">
    <property type="entry name" value="LONG-CHAIN-FATTY-ACID--COA LIGASE"/>
    <property type="match status" value="1"/>
</dbReference>
<evidence type="ECO:0000256" key="3">
    <source>
        <dbReference type="ARBA" id="ARBA00022741"/>
    </source>
</evidence>
<dbReference type="RefSeq" id="WP_093990236.1">
    <property type="nucleotide sequence ID" value="NZ_FXZK01000001.1"/>
</dbReference>
<dbReference type="Pfam" id="PF13193">
    <property type="entry name" value="AMP-binding_C"/>
    <property type="match status" value="1"/>
</dbReference>
<dbReference type="EMBL" id="FXZK01000001">
    <property type="protein sequence ID" value="SMY06009.1"/>
    <property type="molecule type" value="Genomic_DNA"/>
</dbReference>
<feature type="domain" description="AMP-binding enzyme C-terminal" evidence="6">
    <location>
        <begin position="431"/>
        <end position="506"/>
    </location>
</feature>
<keyword evidence="2 7" id="KW-0436">Ligase</keyword>
<dbReference type="SUPFAM" id="SSF56801">
    <property type="entry name" value="Acetyl-CoA synthetase-like"/>
    <property type="match status" value="1"/>
</dbReference>
<evidence type="ECO:0000256" key="2">
    <source>
        <dbReference type="ARBA" id="ARBA00022598"/>
    </source>
</evidence>
<accession>A0A238L8J8</accession>
<evidence type="ECO:0000259" key="6">
    <source>
        <dbReference type="Pfam" id="PF13193"/>
    </source>
</evidence>
<dbReference type="GO" id="GO:0004467">
    <property type="term" value="F:long-chain fatty acid-CoA ligase activity"/>
    <property type="evidence" value="ECO:0007669"/>
    <property type="project" value="UniProtKB-EC"/>
</dbReference>
<evidence type="ECO:0000256" key="1">
    <source>
        <dbReference type="ARBA" id="ARBA00006432"/>
    </source>
</evidence>
<dbReference type="OrthoDB" id="9803968at2"/>
<evidence type="ECO:0000313" key="7">
    <source>
        <dbReference type="EMBL" id="SMY06009.1"/>
    </source>
</evidence>
<organism evidence="7 8">
    <name type="scientific">Flavimaricola marinus</name>
    <dbReference type="NCBI Taxonomy" id="1819565"/>
    <lineage>
        <taxon>Bacteria</taxon>
        <taxon>Pseudomonadati</taxon>
        <taxon>Pseudomonadota</taxon>
        <taxon>Alphaproteobacteria</taxon>
        <taxon>Rhodobacterales</taxon>
        <taxon>Paracoccaceae</taxon>
        <taxon>Flavimaricola</taxon>
    </lineage>
</organism>
<gene>
    <name evidence="7" type="primary">lcfB_1</name>
    <name evidence="7" type="ORF">LOM8899_00130</name>
</gene>
<evidence type="ECO:0000313" key="8">
    <source>
        <dbReference type="Proteomes" id="UP000201613"/>
    </source>
</evidence>
<comment type="similarity">
    <text evidence="1">Belongs to the ATP-dependent AMP-binding enzyme family.</text>
</comment>
<protein>
    <submittedName>
        <fullName evidence="7">Long-chain-fatty-acid--CoA ligase</fullName>
        <ecNumber evidence="7">6.2.1.3</ecNumber>
    </submittedName>
</protein>
<dbReference type="InterPro" id="IPR020845">
    <property type="entry name" value="AMP-binding_CS"/>
</dbReference>
<dbReference type="InterPro" id="IPR042099">
    <property type="entry name" value="ANL_N_sf"/>
</dbReference>
<dbReference type="Gene3D" id="3.40.50.12780">
    <property type="entry name" value="N-terminal domain of ligase-like"/>
    <property type="match status" value="1"/>
</dbReference>
<dbReference type="PROSITE" id="PS00455">
    <property type="entry name" value="AMP_BINDING"/>
    <property type="match status" value="1"/>
</dbReference>
<evidence type="ECO:0000259" key="5">
    <source>
        <dbReference type="Pfam" id="PF00501"/>
    </source>
</evidence>
<feature type="domain" description="AMP-dependent synthetase/ligase" evidence="5">
    <location>
        <begin position="27"/>
        <end position="380"/>
    </location>
</feature>
<name>A0A238L8J8_9RHOB</name>
<dbReference type="Proteomes" id="UP000201613">
    <property type="component" value="Unassembled WGS sequence"/>
</dbReference>
<dbReference type="InterPro" id="IPR025110">
    <property type="entry name" value="AMP-bd_C"/>
</dbReference>
<dbReference type="InterPro" id="IPR045851">
    <property type="entry name" value="AMP-bd_C_sf"/>
</dbReference>
<evidence type="ECO:0000256" key="4">
    <source>
        <dbReference type="ARBA" id="ARBA00022840"/>
    </source>
</evidence>
<reference evidence="7 8" key="1">
    <citation type="submission" date="2017-05" db="EMBL/GenBank/DDBJ databases">
        <authorList>
            <person name="Song R."/>
            <person name="Chenine A.L."/>
            <person name="Ruprecht R.M."/>
        </authorList>
    </citation>
    <scope>NUCLEOTIDE SEQUENCE [LARGE SCALE GENOMIC DNA]</scope>
    <source>
        <strain evidence="7 8">CECT 8899</strain>
    </source>
</reference>
<dbReference type="FunFam" id="3.40.50.12780:FF:000003">
    <property type="entry name" value="Long-chain-fatty-acid--CoA ligase FadD"/>
    <property type="match status" value="1"/>
</dbReference>
<proteinExistence type="inferred from homology"/>
<dbReference type="GO" id="GO:0005524">
    <property type="term" value="F:ATP binding"/>
    <property type="evidence" value="ECO:0007669"/>
    <property type="project" value="UniProtKB-KW"/>
</dbReference>